<dbReference type="PANTHER" id="PTHR19422">
    <property type="entry name" value="GAG RETROVIRAL POLYPROTEIN"/>
    <property type="match status" value="1"/>
</dbReference>
<dbReference type="OrthoDB" id="9900537at2759"/>
<name>A0A7K7VUB4_EUDEL</name>
<dbReference type="InterPro" id="IPR036157">
    <property type="entry name" value="dUTPase-like_sf"/>
</dbReference>
<evidence type="ECO:0000259" key="4">
    <source>
        <dbReference type="PROSITE" id="PS50175"/>
    </source>
</evidence>
<feature type="non-terminal residue" evidence="5">
    <location>
        <position position="154"/>
    </location>
</feature>
<dbReference type="Gene3D" id="2.40.70.10">
    <property type="entry name" value="Acid Proteases"/>
    <property type="match status" value="1"/>
</dbReference>
<dbReference type="EMBL" id="VZSX01000584">
    <property type="protein sequence ID" value="NXA44212.1"/>
    <property type="molecule type" value="Genomic_DNA"/>
</dbReference>
<dbReference type="PANTHER" id="PTHR19422:SF123">
    <property type="entry name" value="RT1 CLASS I, LOCUS CE15"/>
    <property type="match status" value="1"/>
</dbReference>
<dbReference type="InterPro" id="IPR021109">
    <property type="entry name" value="Peptidase_aspartic_dom_sf"/>
</dbReference>
<dbReference type="SUPFAM" id="SSF51283">
    <property type="entry name" value="dUTPase-like"/>
    <property type="match status" value="1"/>
</dbReference>
<dbReference type="PROSITE" id="PS50175">
    <property type="entry name" value="ASP_PROT_RETROV"/>
    <property type="match status" value="1"/>
</dbReference>
<keyword evidence="1" id="KW-0645">Protease</keyword>
<evidence type="ECO:0000256" key="1">
    <source>
        <dbReference type="ARBA" id="ARBA00022670"/>
    </source>
</evidence>
<gene>
    <name evidence="5" type="primary">Ervk9_3</name>
    <name evidence="5" type="ORF">EUDELE_R08174</name>
</gene>
<accession>A0A7K7VUB4</accession>
<reference evidence="5 6" key="1">
    <citation type="submission" date="2019-09" db="EMBL/GenBank/DDBJ databases">
        <title>Bird 10,000 Genomes (B10K) Project - Family phase.</title>
        <authorList>
            <person name="Zhang G."/>
        </authorList>
    </citation>
    <scope>NUCLEOTIDE SEQUENCE [LARGE SCALE GENOMIC DNA]</scope>
    <source>
        <strain evidence="5">B10K-LSUMZ-16893</strain>
    </source>
</reference>
<dbReference type="SUPFAM" id="SSF50630">
    <property type="entry name" value="Acid proteases"/>
    <property type="match status" value="1"/>
</dbReference>
<dbReference type="Proteomes" id="UP000533954">
    <property type="component" value="Unassembled WGS sequence"/>
</dbReference>
<proteinExistence type="predicted"/>
<keyword evidence="2" id="KW-0064">Aspartyl protease</keyword>
<comment type="caution">
    <text evidence="5">The sequence shown here is derived from an EMBL/GenBank/DDBJ whole genome shotgun (WGS) entry which is preliminary data.</text>
</comment>
<dbReference type="GO" id="GO:0004190">
    <property type="term" value="F:aspartic-type endopeptidase activity"/>
    <property type="evidence" value="ECO:0007669"/>
    <property type="project" value="UniProtKB-KW"/>
</dbReference>
<feature type="non-terminal residue" evidence="5">
    <location>
        <position position="1"/>
    </location>
</feature>
<feature type="domain" description="Peptidase A2" evidence="4">
    <location>
        <begin position="140"/>
        <end position="154"/>
    </location>
</feature>
<organism evidence="5 6">
    <name type="scientific">Eudromia elegans</name>
    <name type="common">Elegant crested-tinamou</name>
    <dbReference type="NCBI Taxonomy" id="8805"/>
    <lineage>
        <taxon>Eukaryota</taxon>
        <taxon>Metazoa</taxon>
        <taxon>Chordata</taxon>
        <taxon>Craniata</taxon>
        <taxon>Vertebrata</taxon>
        <taxon>Euteleostomi</taxon>
        <taxon>Archelosauria</taxon>
        <taxon>Archosauria</taxon>
        <taxon>Dinosauria</taxon>
        <taxon>Saurischia</taxon>
        <taxon>Theropoda</taxon>
        <taxon>Coelurosauria</taxon>
        <taxon>Aves</taxon>
        <taxon>Palaeognathae</taxon>
        <taxon>Tinamiformes</taxon>
        <taxon>Tinamidae</taxon>
        <taxon>Eudromia</taxon>
    </lineage>
</organism>
<dbReference type="Pfam" id="PF00692">
    <property type="entry name" value="dUTPase"/>
    <property type="match status" value="1"/>
</dbReference>
<dbReference type="InterPro" id="IPR029054">
    <property type="entry name" value="dUTPase-like"/>
</dbReference>
<evidence type="ECO:0000313" key="6">
    <source>
        <dbReference type="Proteomes" id="UP000533954"/>
    </source>
</evidence>
<evidence type="ECO:0000256" key="2">
    <source>
        <dbReference type="ARBA" id="ARBA00022750"/>
    </source>
</evidence>
<sequence>GSLGVDVATAVDIHLRDNNVQKIKLQVKGSLSSQKHVHAVLMGHSSLGASGVVLIPGVIDADCEGDIYALLFTLTPPIVIPAGTCIAQLIAVPAGAPLTMGPERTGGFSSTGKLVCLTTQLGGRPLVTVILQQGSSSITVTALLDTGADVSIVS</sequence>
<protein>
    <submittedName>
        <fullName evidence="5">POK9 protein</fullName>
    </submittedName>
</protein>
<dbReference type="Gene3D" id="2.70.40.10">
    <property type="match status" value="1"/>
</dbReference>
<dbReference type="InterPro" id="IPR001969">
    <property type="entry name" value="Aspartic_peptidase_AS"/>
</dbReference>
<evidence type="ECO:0000256" key="3">
    <source>
        <dbReference type="ARBA" id="ARBA00022801"/>
    </source>
</evidence>
<evidence type="ECO:0000313" key="5">
    <source>
        <dbReference type="EMBL" id="NXA44212.1"/>
    </source>
</evidence>
<dbReference type="InterPro" id="IPR051592">
    <property type="entry name" value="HERV-K_Pro_peptidase_A2"/>
</dbReference>
<dbReference type="GO" id="GO:0006508">
    <property type="term" value="P:proteolysis"/>
    <property type="evidence" value="ECO:0007669"/>
    <property type="project" value="UniProtKB-KW"/>
</dbReference>
<dbReference type="AlphaFoldDB" id="A0A7K7VUB4"/>
<dbReference type="InterPro" id="IPR001995">
    <property type="entry name" value="Peptidase_A2_cat"/>
</dbReference>
<dbReference type="PROSITE" id="PS00141">
    <property type="entry name" value="ASP_PROTEASE"/>
    <property type="match status" value="1"/>
</dbReference>
<keyword evidence="6" id="KW-1185">Reference proteome</keyword>
<keyword evidence="3" id="KW-0378">Hydrolase</keyword>